<sequence>MRNIQMVDLQSQYKAIQHEIDQGMKAVLDSAAFIKGPQVRDFETNLQEYLDCRHVIGCGNGTDALQIALMALDLPPGSEIIVPDFTFIATAEVVSLLGYVPVFADVSKETFNIDPDSIRKNITSDTSAIIPVHLFGQSCDMTAIKNIAEEHDLRIIEDNAQAIGSYYNNNGSKTALGTIGDIGCTSFFPSKNLGAYGDGGALFTQDDALAKKIQIIANHGMETRYYHDVIGVNSRLDTLQAVVLNVKLKHLDKYNQARRKAAHMYNSFFEHIPEIITPREVEYSRHVFHQYTLRIQDDHRDPITQRLKDKNIPHGIYYPVPLHKQQAFQGKMARHGDCSRSLELTREVISLPMHTELTPETIEYIAQTITTYFK</sequence>
<keyword evidence="2 3" id="KW-0663">Pyridoxal phosphate</keyword>
<dbReference type="AlphaFoldDB" id="A0A953HY00"/>
<reference evidence="4" key="1">
    <citation type="submission" date="2021-06" db="EMBL/GenBank/DDBJ databases">
        <title>44 bacteria genomes isolated from Dapeng, Shenzhen.</title>
        <authorList>
            <person name="Zheng W."/>
            <person name="Yu S."/>
            <person name="Huang Y."/>
        </authorList>
    </citation>
    <scope>NUCLEOTIDE SEQUENCE</scope>
    <source>
        <strain evidence="4">DP5N28-2</strain>
    </source>
</reference>
<organism evidence="4 5">
    <name type="scientific">Membranihabitans marinus</name>
    <dbReference type="NCBI Taxonomy" id="1227546"/>
    <lineage>
        <taxon>Bacteria</taxon>
        <taxon>Pseudomonadati</taxon>
        <taxon>Bacteroidota</taxon>
        <taxon>Saprospiria</taxon>
        <taxon>Saprospirales</taxon>
        <taxon>Saprospiraceae</taxon>
        <taxon>Membranihabitans</taxon>
    </lineage>
</organism>
<dbReference type="SUPFAM" id="SSF53383">
    <property type="entry name" value="PLP-dependent transferases"/>
    <property type="match status" value="1"/>
</dbReference>
<dbReference type="InterPro" id="IPR015421">
    <property type="entry name" value="PyrdxlP-dep_Trfase_major"/>
</dbReference>
<feature type="active site" description="Proton acceptor" evidence="1">
    <location>
        <position position="191"/>
    </location>
</feature>
<feature type="modified residue" description="N6-(pyridoxal phosphate)lysine" evidence="2">
    <location>
        <position position="191"/>
    </location>
</feature>
<comment type="caution">
    <text evidence="4">The sequence shown here is derived from an EMBL/GenBank/DDBJ whole genome shotgun (WGS) entry which is preliminary data.</text>
</comment>
<dbReference type="Gene3D" id="3.40.640.10">
    <property type="entry name" value="Type I PLP-dependent aspartate aminotransferase-like (Major domain)"/>
    <property type="match status" value="1"/>
</dbReference>
<dbReference type="Pfam" id="PF01041">
    <property type="entry name" value="DegT_DnrJ_EryC1"/>
    <property type="match status" value="1"/>
</dbReference>
<gene>
    <name evidence="4" type="ORF">KUV50_16990</name>
</gene>
<name>A0A953HY00_9BACT</name>
<proteinExistence type="inferred from homology"/>
<accession>A0A953HY00</accession>
<dbReference type="Proteomes" id="UP000753961">
    <property type="component" value="Unassembled WGS sequence"/>
</dbReference>
<dbReference type="EMBL" id="JAHVHU010000018">
    <property type="protein sequence ID" value="MBY5959853.1"/>
    <property type="molecule type" value="Genomic_DNA"/>
</dbReference>
<evidence type="ECO:0000256" key="2">
    <source>
        <dbReference type="PIRSR" id="PIRSR000390-2"/>
    </source>
</evidence>
<dbReference type="GO" id="GO:0008483">
    <property type="term" value="F:transaminase activity"/>
    <property type="evidence" value="ECO:0007669"/>
    <property type="project" value="UniProtKB-KW"/>
</dbReference>
<dbReference type="InterPro" id="IPR015422">
    <property type="entry name" value="PyrdxlP-dep_Trfase_small"/>
</dbReference>
<dbReference type="GO" id="GO:0030170">
    <property type="term" value="F:pyridoxal phosphate binding"/>
    <property type="evidence" value="ECO:0007669"/>
    <property type="project" value="TreeGrafter"/>
</dbReference>
<dbReference type="PIRSF" id="PIRSF000390">
    <property type="entry name" value="PLP_StrS"/>
    <property type="match status" value="1"/>
</dbReference>
<dbReference type="GO" id="GO:0000271">
    <property type="term" value="P:polysaccharide biosynthetic process"/>
    <property type="evidence" value="ECO:0007669"/>
    <property type="project" value="TreeGrafter"/>
</dbReference>
<protein>
    <submittedName>
        <fullName evidence="4">DegT/DnrJ/EryC1/StrS family aminotransferase</fullName>
    </submittedName>
</protein>
<evidence type="ECO:0000313" key="4">
    <source>
        <dbReference type="EMBL" id="MBY5959853.1"/>
    </source>
</evidence>
<dbReference type="CDD" id="cd00616">
    <property type="entry name" value="AHBA_syn"/>
    <property type="match status" value="1"/>
</dbReference>
<evidence type="ECO:0000256" key="1">
    <source>
        <dbReference type="PIRSR" id="PIRSR000390-1"/>
    </source>
</evidence>
<dbReference type="InterPro" id="IPR015424">
    <property type="entry name" value="PyrdxlP-dep_Trfase"/>
</dbReference>
<comment type="similarity">
    <text evidence="3">Belongs to the DegT/DnrJ/EryC1 family.</text>
</comment>
<dbReference type="RefSeq" id="WP_222581390.1">
    <property type="nucleotide sequence ID" value="NZ_JAHVHU010000018.1"/>
</dbReference>
<keyword evidence="4" id="KW-0808">Transferase</keyword>
<dbReference type="Gene3D" id="3.90.1150.10">
    <property type="entry name" value="Aspartate Aminotransferase, domain 1"/>
    <property type="match status" value="1"/>
</dbReference>
<dbReference type="PANTHER" id="PTHR30244:SF42">
    <property type="entry name" value="UDP-2-ACETAMIDO-2-DEOXY-3-OXO-D-GLUCURONATE AMINOTRANSFERASE"/>
    <property type="match status" value="1"/>
</dbReference>
<keyword evidence="5" id="KW-1185">Reference proteome</keyword>
<dbReference type="InterPro" id="IPR000653">
    <property type="entry name" value="DegT/StrS_aminotransferase"/>
</dbReference>
<evidence type="ECO:0000313" key="5">
    <source>
        <dbReference type="Proteomes" id="UP000753961"/>
    </source>
</evidence>
<dbReference type="PANTHER" id="PTHR30244">
    <property type="entry name" value="TRANSAMINASE"/>
    <property type="match status" value="1"/>
</dbReference>
<evidence type="ECO:0000256" key="3">
    <source>
        <dbReference type="RuleBase" id="RU004508"/>
    </source>
</evidence>
<keyword evidence="4" id="KW-0032">Aminotransferase</keyword>